<keyword evidence="1" id="KW-0378">Hydrolase</keyword>
<dbReference type="OrthoDB" id="2094269at2759"/>
<dbReference type="PANTHER" id="PTHR48070:SF7">
    <property type="entry name" value="SERINE HYDROLASE FSH DOMAIN-CONTAINING PROTEIN-RELATED"/>
    <property type="match status" value="1"/>
</dbReference>
<dbReference type="Gene3D" id="3.40.50.1820">
    <property type="entry name" value="alpha/beta hydrolase"/>
    <property type="match status" value="1"/>
</dbReference>
<dbReference type="InterPro" id="IPR029058">
    <property type="entry name" value="AB_hydrolase_fold"/>
</dbReference>
<evidence type="ECO:0000313" key="4">
    <source>
        <dbReference type="Proteomes" id="UP000799440"/>
    </source>
</evidence>
<dbReference type="AlphaFoldDB" id="A0A6A6UUH6"/>
<dbReference type="InterPro" id="IPR005645">
    <property type="entry name" value="FSH-like_dom"/>
</dbReference>
<dbReference type="Pfam" id="PF03959">
    <property type="entry name" value="FSH1"/>
    <property type="match status" value="1"/>
</dbReference>
<dbReference type="GO" id="GO:0019748">
    <property type="term" value="P:secondary metabolic process"/>
    <property type="evidence" value="ECO:0007669"/>
    <property type="project" value="TreeGrafter"/>
</dbReference>
<organism evidence="3 4">
    <name type="scientific">Sporormia fimetaria CBS 119925</name>
    <dbReference type="NCBI Taxonomy" id="1340428"/>
    <lineage>
        <taxon>Eukaryota</taxon>
        <taxon>Fungi</taxon>
        <taxon>Dikarya</taxon>
        <taxon>Ascomycota</taxon>
        <taxon>Pezizomycotina</taxon>
        <taxon>Dothideomycetes</taxon>
        <taxon>Pleosporomycetidae</taxon>
        <taxon>Pleosporales</taxon>
        <taxon>Sporormiaceae</taxon>
        <taxon>Sporormia</taxon>
    </lineage>
</organism>
<dbReference type="GO" id="GO:0005634">
    <property type="term" value="C:nucleus"/>
    <property type="evidence" value="ECO:0007669"/>
    <property type="project" value="TreeGrafter"/>
</dbReference>
<protein>
    <recommendedName>
        <fullName evidence="2">Serine hydrolase domain-containing protein</fullName>
    </recommendedName>
</protein>
<feature type="domain" description="Serine hydrolase" evidence="2">
    <location>
        <begin position="2"/>
        <end position="196"/>
    </location>
</feature>
<gene>
    <name evidence="3" type="ORF">M011DRAFT_299442</name>
</gene>
<evidence type="ECO:0000259" key="2">
    <source>
        <dbReference type="Pfam" id="PF03959"/>
    </source>
</evidence>
<dbReference type="EMBL" id="MU006618">
    <property type="protein sequence ID" value="KAF2741962.1"/>
    <property type="molecule type" value="Genomic_DNA"/>
</dbReference>
<evidence type="ECO:0000256" key="1">
    <source>
        <dbReference type="ARBA" id="ARBA00022801"/>
    </source>
</evidence>
<dbReference type="InterPro" id="IPR050593">
    <property type="entry name" value="LovG"/>
</dbReference>
<dbReference type="GO" id="GO:0016787">
    <property type="term" value="F:hydrolase activity"/>
    <property type="evidence" value="ECO:0007669"/>
    <property type="project" value="UniProtKB-KW"/>
</dbReference>
<proteinExistence type="predicted"/>
<accession>A0A6A6UUH6</accession>
<dbReference type="PANTHER" id="PTHR48070">
    <property type="entry name" value="ESTERASE OVCA2"/>
    <property type="match status" value="1"/>
</dbReference>
<dbReference type="Proteomes" id="UP000799440">
    <property type="component" value="Unassembled WGS sequence"/>
</dbReference>
<sequence length="218" mass="24142">MKFLCLHGIGTNSKIFKMQLASILAEMGDDIELDFVEGSIEWPMAPDLASISDPDVSHFAYHDNTPESALRAVEELEDYIDTEGPFDGAIAFSQGAGLVLMFLRHYFHAHSNLPLPMLLLFSPAGGYDPVAWSDRGEVTKLTPSGASPFRSSAAVIWGVLDSDEVREDSARVVACFDKGKVWQFEHQRGHEIPMSSWKEDFTGTMQAVRRAIFASKQT</sequence>
<name>A0A6A6UUH6_9PLEO</name>
<keyword evidence="4" id="KW-1185">Reference proteome</keyword>
<dbReference type="GO" id="GO:0005737">
    <property type="term" value="C:cytoplasm"/>
    <property type="evidence" value="ECO:0007669"/>
    <property type="project" value="TreeGrafter"/>
</dbReference>
<evidence type="ECO:0000313" key="3">
    <source>
        <dbReference type="EMBL" id="KAF2741962.1"/>
    </source>
</evidence>
<dbReference type="SUPFAM" id="SSF53474">
    <property type="entry name" value="alpha/beta-Hydrolases"/>
    <property type="match status" value="1"/>
</dbReference>
<reference evidence="3" key="1">
    <citation type="journal article" date="2020" name="Stud. Mycol.">
        <title>101 Dothideomycetes genomes: a test case for predicting lifestyles and emergence of pathogens.</title>
        <authorList>
            <person name="Haridas S."/>
            <person name="Albert R."/>
            <person name="Binder M."/>
            <person name="Bloem J."/>
            <person name="Labutti K."/>
            <person name="Salamov A."/>
            <person name="Andreopoulos B."/>
            <person name="Baker S."/>
            <person name="Barry K."/>
            <person name="Bills G."/>
            <person name="Bluhm B."/>
            <person name="Cannon C."/>
            <person name="Castanera R."/>
            <person name="Culley D."/>
            <person name="Daum C."/>
            <person name="Ezra D."/>
            <person name="Gonzalez J."/>
            <person name="Henrissat B."/>
            <person name="Kuo A."/>
            <person name="Liang C."/>
            <person name="Lipzen A."/>
            <person name="Lutzoni F."/>
            <person name="Magnuson J."/>
            <person name="Mondo S."/>
            <person name="Nolan M."/>
            <person name="Ohm R."/>
            <person name="Pangilinan J."/>
            <person name="Park H.-J."/>
            <person name="Ramirez L."/>
            <person name="Alfaro M."/>
            <person name="Sun H."/>
            <person name="Tritt A."/>
            <person name="Yoshinaga Y."/>
            <person name="Zwiers L.-H."/>
            <person name="Turgeon B."/>
            <person name="Goodwin S."/>
            <person name="Spatafora J."/>
            <person name="Crous P."/>
            <person name="Grigoriev I."/>
        </authorList>
    </citation>
    <scope>NUCLEOTIDE SEQUENCE</scope>
    <source>
        <strain evidence="3">CBS 119925</strain>
    </source>
</reference>